<evidence type="ECO:0000259" key="1">
    <source>
        <dbReference type="Pfam" id="PF00534"/>
    </source>
</evidence>
<organism evidence="2 3">
    <name type="scientific">Flavobacterium seoulense</name>
    <dbReference type="NCBI Taxonomy" id="1492738"/>
    <lineage>
        <taxon>Bacteria</taxon>
        <taxon>Pseudomonadati</taxon>
        <taxon>Bacteroidota</taxon>
        <taxon>Flavobacteriia</taxon>
        <taxon>Flavobacteriales</taxon>
        <taxon>Flavobacteriaceae</taxon>
        <taxon>Flavobacterium</taxon>
    </lineage>
</organism>
<dbReference type="OrthoDB" id="9811239at2"/>
<sequence length="394" mass="45472">MYKKYLKKIIFFFLSRYYLLRFLYFEAQKIKKADIVFFLPYYHTGGAERVHIAILKALQETKCTVIFTHGSATNNFFKEFSQYANIIELNSILNKKDNWINEKLQEIIVKTINTSVSVKSVFGCNTSYYYQIVSKLKDIIIKNDLFHAFEENDDREIDVVSTASIIDNRIVINEVAKRAILKFYGRHQIDSIYNSKIKIIQNGVEIKDSFFQKKSETNFKIGFIGRWSTEKRAYLFLEIASQIKKKFPKVCFIMAGTGMKTNLNKIVASGVEFLGEITDDKVLKELYNELHFVLLPSKYEGFPMVIMESMAQGVIPIATDVGGLCEHIINNKNGVLINDGDEDIIVSDFVDSVGKLISDKEQMVVLSQNAYQYAHTNFQIEKFNDSYKQALFKK</sequence>
<dbReference type="AlphaFoldDB" id="A0A066WTH4"/>
<reference evidence="2 3" key="1">
    <citation type="submission" date="2014-05" db="EMBL/GenBank/DDBJ databases">
        <title>Genome Sequence of Flavobacterium sp. EM1321.</title>
        <authorList>
            <person name="Shin S.-K."/>
            <person name="Yi H."/>
        </authorList>
    </citation>
    <scope>NUCLEOTIDE SEQUENCE [LARGE SCALE GENOMIC DNA]</scope>
    <source>
        <strain evidence="2 3">EM1321</strain>
    </source>
</reference>
<accession>A0A066WTH4</accession>
<comment type="caution">
    <text evidence="2">The sequence shown here is derived from an EMBL/GenBank/DDBJ whole genome shotgun (WGS) entry which is preliminary data.</text>
</comment>
<gene>
    <name evidence="2" type="ORF">FEM21_29230</name>
</gene>
<dbReference type="Gene3D" id="3.40.50.2000">
    <property type="entry name" value="Glycogen Phosphorylase B"/>
    <property type="match status" value="1"/>
</dbReference>
<dbReference type="PATRIC" id="fig|1492738.3.peg.2910"/>
<dbReference type="STRING" id="1492738.FEM21_29230"/>
<dbReference type="eggNOG" id="COG0438">
    <property type="taxonomic scope" value="Bacteria"/>
</dbReference>
<dbReference type="InterPro" id="IPR001296">
    <property type="entry name" value="Glyco_trans_1"/>
</dbReference>
<dbReference type="GO" id="GO:0016757">
    <property type="term" value="F:glycosyltransferase activity"/>
    <property type="evidence" value="ECO:0007669"/>
    <property type="project" value="InterPro"/>
</dbReference>
<proteinExistence type="predicted"/>
<protein>
    <recommendedName>
        <fullName evidence="1">Glycosyl transferase family 1 domain-containing protein</fullName>
    </recommendedName>
</protein>
<dbReference type="Proteomes" id="UP000027064">
    <property type="component" value="Unassembled WGS sequence"/>
</dbReference>
<dbReference type="EMBL" id="JNCA01000030">
    <property type="protein sequence ID" value="KDN53985.1"/>
    <property type="molecule type" value="Genomic_DNA"/>
</dbReference>
<evidence type="ECO:0000313" key="2">
    <source>
        <dbReference type="EMBL" id="KDN53985.1"/>
    </source>
</evidence>
<dbReference type="PANTHER" id="PTHR12526">
    <property type="entry name" value="GLYCOSYLTRANSFERASE"/>
    <property type="match status" value="1"/>
</dbReference>
<feature type="domain" description="Glycosyl transferase family 1" evidence="1">
    <location>
        <begin position="209"/>
        <end position="372"/>
    </location>
</feature>
<dbReference type="CDD" id="cd03801">
    <property type="entry name" value="GT4_PimA-like"/>
    <property type="match status" value="1"/>
</dbReference>
<dbReference type="RefSeq" id="WP_035661841.1">
    <property type="nucleotide sequence ID" value="NZ_JNCA01000030.1"/>
</dbReference>
<dbReference type="PANTHER" id="PTHR12526:SF638">
    <property type="entry name" value="SPORE COAT PROTEIN SA"/>
    <property type="match status" value="1"/>
</dbReference>
<dbReference type="Pfam" id="PF00534">
    <property type="entry name" value="Glycos_transf_1"/>
    <property type="match status" value="1"/>
</dbReference>
<dbReference type="SUPFAM" id="SSF53756">
    <property type="entry name" value="UDP-Glycosyltransferase/glycogen phosphorylase"/>
    <property type="match status" value="1"/>
</dbReference>
<name>A0A066WTH4_9FLAO</name>
<keyword evidence="3" id="KW-1185">Reference proteome</keyword>
<evidence type="ECO:0000313" key="3">
    <source>
        <dbReference type="Proteomes" id="UP000027064"/>
    </source>
</evidence>